<dbReference type="InterPro" id="IPR000551">
    <property type="entry name" value="MerR-type_HTH_dom"/>
</dbReference>
<feature type="domain" description="HTH merR-type" evidence="2">
    <location>
        <begin position="1"/>
        <end position="70"/>
    </location>
</feature>
<sequence>MYSIGDVAKIMGINTSALRFYDRQGLLPFVARDQAGRRVFKQNDLNFIEVIDCLKKSGVPVKDIGHFIQLCMQGDGTLKARYDYLDKEEQMLQNRIVEMQHQLAFLRYKKWYYKTSVEAKTEAIHFAPGTKSVDERTKQLYDEELKHCTDLRQLIDLPKTDNQDDIE</sequence>
<dbReference type="Pfam" id="PF13411">
    <property type="entry name" value="MerR_1"/>
    <property type="match status" value="1"/>
</dbReference>
<dbReference type="InterPro" id="IPR009061">
    <property type="entry name" value="DNA-bd_dom_put_sf"/>
</dbReference>
<dbReference type="RefSeq" id="WP_057779974.1">
    <property type="nucleotide sequence ID" value="NZ_AYYY01000061.1"/>
</dbReference>
<dbReference type="PANTHER" id="PTHR30204:SF82">
    <property type="entry name" value="TRANSCRIPTIONAL REGULATOR, MERR FAMILY"/>
    <property type="match status" value="1"/>
</dbReference>
<dbReference type="InterPro" id="IPR047057">
    <property type="entry name" value="MerR_fam"/>
</dbReference>
<comment type="caution">
    <text evidence="3">The sequence shown here is derived from an EMBL/GenBank/DDBJ whole genome shotgun (WGS) entry which is preliminary data.</text>
</comment>
<dbReference type="Gene3D" id="1.10.1660.10">
    <property type="match status" value="1"/>
</dbReference>
<reference evidence="3 4" key="1">
    <citation type="journal article" date="2015" name="Genome Announc.">
        <title>Expanding the biotechnology potential of lactobacilli through comparative genomics of 213 strains and associated genera.</title>
        <authorList>
            <person name="Sun Z."/>
            <person name="Harris H.M."/>
            <person name="McCann A."/>
            <person name="Guo C."/>
            <person name="Argimon S."/>
            <person name="Zhang W."/>
            <person name="Yang X."/>
            <person name="Jeffery I.B."/>
            <person name="Cooney J.C."/>
            <person name="Kagawa T.F."/>
            <person name="Liu W."/>
            <person name="Song Y."/>
            <person name="Salvetti E."/>
            <person name="Wrobel A."/>
            <person name="Rasinkangas P."/>
            <person name="Parkhill J."/>
            <person name="Rea M.C."/>
            <person name="O'Sullivan O."/>
            <person name="Ritari J."/>
            <person name="Douillard F.P."/>
            <person name="Paul Ross R."/>
            <person name="Yang R."/>
            <person name="Briner A.E."/>
            <person name="Felis G.E."/>
            <person name="de Vos W.M."/>
            <person name="Barrangou R."/>
            <person name="Klaenhammer T.R."/>
            <person name="Caufield P.W."/>
            <person name="Cui Y."/>
            <person name="Zhang H."/>
            <person name="O'Toole P.W."/>
        </authorList>
    </citation>
    <scope>NUCLEOTIDE SEQUENCE [LARGE SCALE GENOMIC DNA]</scope>
    <source>
        <strain evidence="3 4">DSM 20634</strain>
    </source>
</reference>
<keyword evidence="1" id="KW-0238">DNA-binding</keyword>
<organism evidence="3 4">
    <name type="scientific">Paucilactobacillus vaccinostercus DSM 20634</name>
    <dbReference type="NCBI Taxonomy" id="1423813"/>
    <lineage>
        <taxon>Bacteria</taxon>
        <taxon>Bacillati</taxon>
        <taxon>Bacillota</taxon>
        <taxon>Bacilli</taxon>
        <taxon>Lactobacillales</taxon>
        <taxon>Lactobacillaceae</taxon>
        <taxon>Paucilactobacillus</taxon>
    </lineage>
</organism>
<dbReference type="PANTHER" id="PTHR30204">
    <property type="entry name" value="REDOX-CYCLING DRUG-SENSING TRANSCRIPTIONAL ACTIVATOR SOXR"/>
    <property type="match status" value="1"/>
</dbReference>
<name>A0A0R2A0Z9_9LACO</name>
<proteinExistence type="predicted"/>
<dbReference type="Proteomes" id="UP000051733">
    <property type="component" value="Unassembled WGS sequence"/>
</dbReference>
<gene>
    <name evidence="3" type="ORF">FC26_GL000242</name>
</gene>
<dbReference type="OrthoDB" id="9811174at2"/>
<evidence type="ECO:0000313" key="4">
    <source>
        <dbReference type="Proteomes" id="UP000051733"/>
    </source>
</evidence>
<dbReference type="AlphaFoldDB" id="A0A0R2A0Z9"/>
<dbReference type="PRINTS" id="PR00040">
    <property type="entry name" value="HTHMERR"/>
</dbReference>
<dbReference type="STRING" id="1423813.FC26_GL000242"/>
<dbReference type="GO" id="GO:0003677">
    <property type="term" value="F:DNA binding"/>
    <property type="evidence" value="ECO:0007669"/>
    <property type="project" value="UniProtKB-KW"/>
</dbReference>
<dbReference type="SMART" id="SM00422">
    <property type="entry name" value="HTH_MERR"/>
    <property type="match status" value="1"/>
</dbReference>
<keyword evidence="4" id="KW-1185">Reference proteome</keyword>
<dbReference type="SUPFAM" id="SSF46955">
    <property type="entry name" value="Putative DNA-binding domain"/>
    <property type="match status" value="1"/>
</dbReference>
<dbReference type="PROSITE" id="PS50937">
    <property type="entry name" value="HTH_MERR_2"/>
    <property type="match status" value="1"/>
</dbReference>
<evidence type="ECO:0000259" key="2">
    <source>
        <dbReference type="PROSITE" id="PS50937"/>
    </source>
</evidence>
<dbReference type="EMBL" id="AYYY01000061">
    <property type="protein sequence ID" value="KRM60760.1"/>
    <property type="molecule type" value="Genomic_DNA"/>
</dbReference>
<evidence type="ECO:0000313" key="3">
    <source>
        <dbReference type="EMBL" id="KRM60760.1"/>
    </source>
</evidence>
<dbReference type="CDD" id="cd01109">
    <property type="entry name" value="HTH_YyaN"/>
    <property type="match status" value="1"/>
</dbReference>
<evidence type="ECO:0000256" key="1">
    <source>
        <dbReference type="ARBA" id="ARBA00023125"/>
    </source>
</evidence>
<accession>A0A0R2A0Z9</accession>
<dbReference type="PATRIC" id="fig|1423813.3.peg.251"/>
<protein>
    <submittedName>
        <fullName evidence="3">MerR family transcriptional regulator</fullName>
    </submittedName>
</protein>
<dbReference type="GO" id="GO:0003700">
    <property type="term" value="F:DNA-binding transcription factor activity"/>
    <property type="evidence" value="ECO:0007669"/>
    <property type="project" value="InterPro"/>
</dbReference>